<reference evidence="2" key="2">
    <citation type="submission" date="2015-01" db="EMBL/GenBank/DDBJ databases">
        <title>Evolutionary Origins and Diversification of the Mycorrhizal Mutualists.</title>
        <authorList>
            <consortium name="DOE Joint Genome Institute"/>
            <consortium name="Mycorrhizal Genomics Consortium"/>
            <person name="Kohler A."/>
            <person name="Kuo A."/>
            <person name="Nagy L.G."/>
            <person name="Floudas D."/>
            <person name="Copeland A."/>
            <person name="Barry K.W."/>
            <person name="Cichocki N."/>
            <person name="Veneault-Fourrey C."/>
            <person name="LaButti K."/>
            <person name="Lindquist E.A."/>
            <person name="Lipzen A."/>
            <person name="Lundell T."/>
            <person name="Morin E."/>
            <person name="Murat C."/>
            <person name="Riley R."/>
            <person name="Ohm R."/>
            <person name="Sun H."/>
            <person name="Tunlid A."/>
            <person name="Henrissat B."/>
            <person name="Grigoriev I.V."/>
            <person name="Hibbett D.S."/>
            <person name="Martin F."/>
        </authorList>
    </citation>
    <scope>NUCLEOTIDE SEQUENCE [LARGE SCALE GENOMIC DNA]</scope>
    <source>
        <strain evidence="2">MUT 4182</strain>
    </source>
</reference>
<reference evidence="1 2" key="1">
    <citation type="submission" date="2014-04" db="EMBL/GenBank/DDBJ databases">
        <authorList>
            <consortium name="DOE Joint Genome Institute"/>
            <person name="Kuo A."/>
            <person name="Girlanda M."/>
            <person name="Perotto S."/>
            <person name="Kohler A."/>
            <person name="Nagy L.G."/>
            <person name="Floudas D."/>
            <person name="Copeland A."/>
            <person name="Barry K.W."/>
            <person name="Cichocki N."/>
            <person name="Veneault-Fourrey C."/>
            <person name="LaButti K."/>
            <person name="Lindquist E.A."/>
            <person name="Lipzen A."/>
            <person name="Lundell T."/>
            <person name="Morin E."/>
            <person name="Murat C."/>
            <person name="Sun H."/>
            <person name="Tunlid A."/>
            <person name="Henrissat B."/>
            <person name="Grigoriev I.V."/>
            <person name="Hibbett D.S."/>
            <person name="Martin F."/>
            <person name="Nordberg H.P."/>
            <person name="Cantor M.N."/>
            <person name="Hua S.X."/>
        </authorList>
    </citation>
    <scope>NUCLEOTIDE SEQUENCE [LARGE SCALE GENOMIC DNA]</scope>
    <source>
        <strain evidence="1 2">MUT 4182</strain>
    </source>
</reference>
<evidence type="ECO:0000313" key="1">
    <source>
        <dbReference type="EMBL" id="KIO18673.1"/>
    </source>
</evidence>
<gene>
    <name evidence="1" type="ORF">M407DRAFT_224888</name>
</gene>
<organism evidence="1 2">
    <name type="scientific">Tulasnella calospora MUT 4182</name>
    <dbReference type="NCBI Taxonomy" id="1051891"/>
    <lineage>
        <taxon>Eukaryota</taxon>
        <taxon>Fungi</taxon>
        <taxon>Dikarya</taxon>
        <taxon>Basidiomycota</taxon>
        <taxon>Agaricomycotina</taxon>
        <taxon>Agaricomycetes</taxon>
        <taxon>Cantharellales</taxon>
        <taxon>Tulasnellaceae</taxon>
        <taxon>Tulasnella</taxon>
    </lineage>
</organism>
<accession>A0A0C3KB54</accession>
<proteinExistence type="predicted"/>
<dbReference type="HOGENOM" id="CLU_1620280_0_0_1"/>
<sequence length="164" mass="18365">MDWHLANLGEAVAALPACLSYQDVCPSFGDLKLFSQLPDVTELGIAHTPVAEQVPSKLFKALGSPTRTKPPQWLLSNLRTLHYDLTSGSNKFLLAMLKLRYGPRGSREPSLDQLPPPRSLREIRLFGGIGRTWAPEKDEAFLQEVKLLSMGAHIFWTDELHIFD</sequence>
<protein>
    <submittedName>
        <fullName evidence="1">Uncharacterized protein</fullName>
    </submittedName>
</protein>
<evidence type="ECO:0000313" key="2">
    <source>
        <dbReference type="Proteomes" id="UP000054248"/>
    </source>
</evidence>
<dbReference type="AlphaFoldDB" id="A0A0C3KB54"/>
<name>A0A0C3KB54_9AGAM</name>
<dbReference type="OrthoDB" id="3215126at2759"/>
<dbReference type="Proteomes" id="UP000054248">
    <property type="component" value="Unassembled WGS sequence"/>
</dbReference>
<dbReference type="EMBL" id="KN823270">
    <property type="protein sequence ID" value="KIO18673.1"/>
    <property type="molecule type" value="Genomic_DNA"/>
</dbReference>
<keyword evidence="2" id="KW-1185">Reference proteome</keyword>